<name>A0AAV2P378_9HYME</name>
<feature type="region of interest" description="Disordered" evidence="1">
    <location>
        <begin position="154"/>
        <end position="177"/>
    </location>
</feature>
<evidence type="ECO:0000256" key="1">
    <source>
        <dbReference type="SAM" id="MobiDB-lite"/>
    </source>
</evidence>
<dbReference type="AlphaFoldDB" id="A0AAV2P378"/>
<gene>
    <name evidence="2" type="ORF">LPLAT_LOCUS11459</name>
</gene>
<reference evidence="2" key="1">
    <citation type="submission" date="2024-04" db="EMBL/GenBank/DDBJ databases">
        <authorList>
            <consortium name="Molecular Ecology Group"/>
        </authorList>
    </citation>
    <scope>NUCLEOTIDE SEQUENCE</scope>
</reference>
<dbReference type="EMBL" id="OZ034829">
    <property type="protein sequence ID" value="CAL1686089.1"/>
    <property type="molecule type" value="Genomic_DNA"/>
</dbReference>
<organism evidence="2 3">
    <name type="scientific">Lasius platythorax</name>
    <dbReference type="NCBI Taxonomy" id="488582"/>
    <lineage>
        <taxon>Eukaryota</taxon>
        <taxon>Metazoa</taxon>
        <taxon>Ecdysozoa</taxon>
        <taxon>Arthropoda</taxon>
        <taxon>Hexapoda</taxon>
        <taxon>Insecta</taxon>
        <taxon>Pterygota</taxon>
        <taxon>Neoptera</taxon>
        <taxon>Endopterygota</taxon>
        <taxon>Hymenoptera</taxon>
        <taxon>Apocrita</taxon>
        <taxon>Aculeata</taxon>
        <taxon>Formicoidea</taxon>
        <taxon>Formicidae</taxon>
        <taxon>Formicinae</taxon>
        <taxon>Lasius</taxon>
        <taxon>Lasius</taxon>
    </lineage>
</organism>
<protein>
    <submittedName>
        <fullName evidence="2">Uncharacterized protein</fullName>
    </submittedName>
</protein>
<accession>A0AAV2P378</accession>
<evidence type="ECO:0000313" key="3">
    <source>
        <dbReference type="Proteomes" id="UP001497644"/>
    </source>
</evidence>
<evidence type="ECO:0000313" key="2">
    <source>
        <dbReference type="EMBL" id="CAL1686089.1"/>
    </source>
</evidence>
<proteinExistence type="predicted"/>
<sequence length="177" mass="19522">MHSQRISLSKRTQRMLKAIRNTSATVPQLQSLTSALLLSHRLPPFPCQSRGNSSSVAAIKRILGKTRPARSNQATSKLTRAVRRAEGQQGARGGVPLMHYSFAQHPEGPLAQDWILMNLISHLLRARNALSGINESLWVSFGKALLAEREADTQRAQRSAGSMDPFTVNEVEKDNDT</sequence>
<keyword evidence="3" id="KW-1185">Reference proteome</keyword>
<dbReference type="Proteomes" id="UP001497644">
    <property type="component" value="Chromosome 6"/>
</dbReference>